<dbReference type="KEGG" id="ccoe:CETAM_09140"/>
<dbReference type="Gene3D" id="3.30.230.10">
    <property type="match status" value="1"/>
</dbReference>
<keyword evidence="5" id="KW-1185">Reference proteome</keyword>
<dbReference type="GO" id="GO:0005829">
    <property type="term" value="C:cytosol"/>
    <property type="evidence" value="ECO:0007669"/>
    <property type="project" value="TreeGrafter"/>
</dbReference>
<dbReference type="EMBL" id="CP046453">
    <property type="protein sequence ID" value="QGU05082.1"/>
    <property type="molecule type" value="Genomic_DNA"/>
</dbReference>
<evidence type="ECO:0000256" key="1">
    <source>
        <dbReference type="ARBA" id="ARBA00022741"/>
    </source>
</evidence>
<dbReference type="Proteomes" id="UP000425178">
    <property type="component" value="Chromosome"/>
</dbReference>
<organism evidence="4 5">
    <name type="scientific">Corynebacterium comes</name>
    <dbReference type="NCBI Taxonomy" id="2675218"/>
    <lineage>
        <taxon>Bacteria</taxon>
        <taxon>Bacillati</taxon>
        <taxon>Actinomycetota</taxon>
        <taxon>Actinomycetes</taxon>
        <taxon>Mycobacteriales</taxon>
        <taxon>Corynebacteriaceae</taxon>
        <taxon>Corynebacterium</taxon>
    </lineage>
</organism>
<dbReference type="Gene3D" id="3.30.70.890">
    <property type="entry name" value="GHMP kinase, C-terminal domain"/>
    <property type="match status" value="1"/>
</dbReference>
<evidence type="ECO:0000256" key="2">
    <source>
        <dbReference type="ARBA" id="ARBA00022840"/>
    </source>
</evidence>
<dbReference type="Pfam" id="PF10509">
    <property type="entry name" value="GalKase_gal_bdg"/>
    <property type="match status" value="1"/>
</dbReference>
<accession>A0A6B8VIC9</accession>
<dbReference type="PRINTS" id="PR00959">
    <property type="entry name" value="MEVGALKINASE"/>
</dbReference>
<dbReference type="PANTHER" id="PTHR10457">
    <property type="entry name" value="MEVALONATE KINASE/GALACTOKINASE"/>
    <property type="match status" value="1"/>
</dbReference>
<dbReference type="SUPFAM" id="SSF54211">
    <property type="entry name" value="Ribosomal protein S5 domain 2-like"/>
    <property type="match status" value="1"/>
</dbReference>
<gene>
    <name evidence="4" type="ORF">CETAM_09140</name>
</gene>
<name>A0A6B8VIC9_9CORY</name>
<reference evidence="4 5" key="1">
    <citation type="journal article" date="2021" name="Int. J. Syst. Evol. Microbiol.">
        <title>Classification of three corynebacterial strains isolated from a small paddock in North Rhine-Westphalia: proposal of &lt;i&gt;Corynebacterium kalinowskii&lt;/i&gt; sp. nov., &lt;i&gt;Corynebacterium comes&lt;/i&gt; sp. nov. and &lt;i&gt;Corynebacterium occultum&lt;/i&gt; sp. nov.</title>
        <authorList>
            <person name="Schaffert L."/>
            <person name="Ruwe M."/>
            <person name="Milse J."/>
            <person name="Hanuschka K."/>
            <person name="Ortseifen V."/>
            <person name="Droste J."/>
            <person name="Brandt D."/>
            <person name="Schl L."/>
            <person name="Kutter Y."/>
            <person name="Vinke S."/>
            <person name="Vieh P."/>
            <person name="Jacob L."/>
            <person name="L N.C."/>
            <person name="Schulte-Berndt E."/>
            <person name="Hain C."/>
            <person name="Linder M."/>
            <person name="Schmidt P."/>
            <person name="Wollenschl L."/>
            <person name="Luttermann T."/>
            <person name="Thieme E."/>
            <person name="Hassa J."/>
            <person name="Haak M."/>
            <person name="Wittchen M."/>
            <person name="Mentz A."/>
            <person name="Persicke M."/>
            <person name="Busche T."/>
            <person name="R C."/>
        </authorList>
    </citation>
    <scope>NUCLEOTIDE SEQUENCE [LARGE SCALE GENOMIC DNA]</scope>
    <source>
        <strain evidence="4 5">2019</strain>
    </source>
</reference>
<dbReference type="InterPro" id="IPR019539">
    <property type="entry name" value="GalKase_N"/>
</dbReference>
<dbReference type="GO" id="GO:0006012">
    <property type="term" value="P:galactose metabolic process"/>
    <property type="evidence" value="ECO:0007669"/>
    <property type="project" value="TreeGrafter"/>
</dbReference>
<dbReference type="GO" id="GO:0004335">
    <property type="term" value="F:galactokinase activity"/>
    <property type="evidence" value="ECO:0007669"/>
    <property type="project" value="TreeGrafter"/>
</dbReference>
<dbReference type="AlphaFoldDB" id="A0A6B8VIC9"/>
<sequence>MPMWPTAELPTTDRARTAHREEVGADPTHVAHAPATWLLMGEHVDHSGGVVLAALAELEVAVALSPRGDDIVKVTLHATTPEGVKVIDDQVSMGVVSDLAATQQAGVDDRGRPVEPPTPAGGLAVRLGGIVWTLIHRQLLSRDTSGLDVTVVTDIPDGMGLGDEAALEAAFTLALLGDAPDLDEAPMRTRLAEVCSQSSEMFAPAPPLRARYTAALRGPGDSVSVIDYADGSVTQAPHPQSSDLEFFAISVQQARTRRSDEIARRRRFVEDACHAFGTESLRLLPDAPQRVVEWLTAVHKVHGTDDTPSVGEAAAWLAFEEKETARAQQLVRALRSRRTDDIWPLLAQSQSGLTGPYGLLGSEAMVQLCLMRGALGARAASAGNVEGVIAGVGGRQASNFARDLSDDGLVVVRLGRGRAAGLEKQD</sequence>
<feature type="domain" description="Galactokinase N-terminal" evidence="3">
    <location>
        <begin position="18"/>
        <end position="66"/>
    </location>
</feature>
<dbReference type="RefSeq" id="WP_156228568.1">
    <property type="nucleotide sequence ID" value="NZ_CP046453.1"/>
</dbReference>
<dbReference type="InterPro" id="IPR014721">
    <property type="entry name" value="Ribsml_uS5_D2-typ_fold_subgr"/>
</dbReference>
<dbReference type="InterPro" id="IPR020568">
    <property type="entry name" value="Ribosomal_Su5_D2-typ_SF"/>
</dbReference>
<evidence type="ECO:0000313" key="4">
    <source>
        <dbReference type="EMBL" id="QGU05082.1"/>
    </source>
</evidence>
<keyword evidence="1" id="KW-0547">Nucleotide-binding</keyword>
<keyword evidence="2" id="KW-0067">ATP-binding</keyword>
<protein>
    <submittedName>
        <fullName evidence="4">Galactokinase</fullName>
    </submittedName>
</protein>
<evidence type="ECO:0000313" key="5">
    <source>
        <dbReference type="Proteomes" id="UP000425178"/>
    </source>
</evidence>
<dbReference type="InterPro" id="IPR036554">
    <property type="entry name" value="GHMP_kinase_C_sf"/>
</dbReference>
<proteinExistence type="predicted"/>
<dbReference type="GO" id="GO:0005524">
    <property type="term" value="F:ATP binding"/>
    <property type="evidence" value="ECO:0007669"/>
    <property type="project" value="UniProtKB-KW"/>
</dbReference>
<dbReference type="PANTHER" id="PTHR10457:SF7">
    <property type="entry name" value="GALACTOKINASE-RELATED"/>
    <property type="match status" value="1"/>
</dbReference>
<evidence type="ECO:0000259" key="3">
    <source>
        <dbReference type="Pfam" id="PF10509"/>
    </source>
</evidence>